<dbReference type="EMBL" id="OB793710">
    <property type="protein sequence ID" value="CAD7428336.1"/>
    <property type="molecule type" value="Genomic_DNA"/>
</dbReference>
<gene>
    <name evidence="4" type="ORF">TMSB3V08_LOCUS5148</name>
</gene>
<dbReference type="Gene3D" id="3.40.720.10">
    <property type="entry name" value="Alkaline Phosphatase, subunit A"/>
    <property type="match status" value="1"/>
</dbReference>
<dbReference type="GO" id="GO:0008484">
    <property type="term" value="F:sulfuric ester hydrolase activity"/>
    <property type="evidence" value="ECO:0007669"/>
    <property type="project" value="InterPro"/>
</dbReference>
<keyword evidence="2" id="KW-0106">Calcium</keyword>
<dbReference type="GO" id="GO:0046872">
    <property type="term" value="F:metal ion binding"/>
    <property type="evidence" value="ECO:0007669"/>
    <property type="project" value="UniProtKB-KW"/>
</dbReference>
<dbReference type="SUPFAM" id="SSF53649">
    <property type="entry name" value="Alkaline phosphatase-like"/>
    <property type="match status" value="1"/>
</dbReference>
<name>A0A7R9HMH6_9NEOP</name>
<protein>
    <submittedName>
        <fullName evidence="4">Uncharacterized protein</fullName>
    </submittedName>
</protein>
<keyword evidence="3" id="KW-0325">Glycoprotein</keyword>
<keyword evidence="1" id="KW-0479">Metal-binding</keyword>
<organism evidence="4">
    <name type="scientific">Timema monikensis</name>
    <dbReference type="NCBI Taxonomy" id="170555"/>
    <lineage>
        <taxon>Eukaryota</taxon>
        <taxon>Metazoa</taxon>
        <taxon>Ecdysozoa</taxon>
        <taxon>Arthropoda</taxon>
        <taxon>Hexapoda</taxon>
        <taxon>Insecta</taxon>
        <taxon>Pterygota</taxon>
        <taxon>Neoptera</taxon>
        <taxon>Polyneoptera</taxon>
        <taxon>Phasmatodea</taxon>
        <taxon>Timematodea</taxon>
        <taxon>Timematoidea</taxon>
        <taxon>Timematidae</taxon>
        <taxon>Timema</taxon>
    </lineage>
</organism>
<dbReference type="InterPro" id="IPR047115">
    <property type="entry name" value="ARSB"/>
</dbReference>
<evidence type="ECO:0000256" key="3">
    <source>
        <dbReference type="ARBA" id="ARBA00023180"/>
    </source>
</evidence>
<reference evidence="4" key="1">
    <citation type="submission" date="2020-11" db="EMBL/GenBank/DDBJ databases">
        <authorList>
            <person name="Tran Van P."/>
        </authorList>
    </citation>
    <scope>NUCLEOTIDE SEQUENCE</scope>
</reference>
<dbReference type="PANTHER" id="PTHR10342">
    <property type="entry name" value="ARYLSULFATASE"/>
    <property type="match status" value="1"/>
</dbReference>
<proteinExistence type="predicted"/>
<dbReference type="PANTHER" id="PTHR10342:SF273">
    <property type="entry name" value="RE14504P"/>
    <property type="match status" value="1"/>
</dbReference>
<sequence>MQSNLHKTHLQNPHLGDIDGLNAWESLSKDSPSNRTQVLHNIDDVYGNAALTVDDWKIVKGYINRKCTHICLEKEWKIVLEEPPSVHPTEIRTSDLLVIGSLVYCESSVLDHVATEAGTSYQRQWDSWYGPSGRENSSQSYDIDQVLGSMTGKALTSLNRAATPAQILTLRTQAEVHCDPEVSDMISPPYQPCKPLEASCFYPDILRHLEQTLSKINTTVVPPRNLALDAGADPNLWDHTWTNFGDHRILSNTLI</sequence>
<evidence type="ECO:0000313" key="4">
    <source>
        <dbReference type="EMBL" id="CAD7428336.1"/>
    </source>
</evidence>
<dbReference type="InterPro" id="IPR017850">
    <property type="entry name" value="Alkaline_phosphatase_core_sf"/>
</dbReference>
<dbReference type="AlphaFoldDB" id="A0A7R9HMH6"/>
<dbReference type="Gene3D" id="3.30.1120.10">
    <property type="match status" value="1"/>
</dbReference>
<accession>A0A7R9HMH6</accession>
<evidence type="ECO:0000256" key="1">
    <source>
        <dbReference type="ARBA" id="ARBA00022723"/>
    </source>
</evidence>
<evidence type="ECO:0000256" key="2">
    <source>
        <dbReference type="ARBA" id="ARBA00022837"/>
    </source>
</evidence>